<gene>
    <name evidence="2" type="ORF">P171DRAFT_173773</name>
</gene>
<protein>
    <submittedName>
        <fullName evidence="2">Uncharacterized protein</fullName>
    </submittedName>
</protein>
<evidence type="ECO:0000313" key="3">
    <source>
        <dbReference type="Proteomes" id="UP000799764"/>
    </source>
</evidence>
<dbReference type="AlphaFoldDB" id="A0A9P4U5L2"/>
<feature type="region of interest" description="Disordered" evidence="1">
    <location>
        <begin position="1"/>
        <end position="41"/>
    </location>
</feature>
<accession>A0A9P4U5L2</accession>
<evidence type="ECO:0000256" key="1">
    <source>
        <dbReference type="SAM" id="MobiDB-lite"/>
    </source>
</evidence>
<comment type="caution">
    <text evidence="2">The sequence shown here is derived from an EMBL/GenBank/DDBJ whole genome shotgun (WGS) entry which is preliminary data.</text>
</comment>
<keyword evidence="3" id="KW-1185">Reference proteome</keyword>
<feature type="compositionally biased region" description="Polar residues" evidence="1">
    <location>
        <begin position="23"/>
        <end position="32"/>
    </location>
</feature>
<reference evidence="2" key="1">
    <citation type="journal article" date="2020" name="Stud. Mycol.">
        <title>101 Dothideomycetes genomes: a test case for predicting lifestyles and emergence of pathogens.</title>
        <authorList>
            <person name="Haridas S."/>
            <person name="Albert R."/>
            <person name="Binder M."/>
            <person name="Bloem J."/>
            <person name="Labutti K."/>
            <person name="Salamov A."/>
            <person name="Andreopoulos B."/>
            <person name="Baker S."/>
            <person name="Barry K."/>
            <person name="Bills G."/>
            <person name="Bluhm B."/>
            <person name="Cannon C."/>
            <person name="Castanera R."/>
            <person name="Culley D."/>
            <person name="Daum C."/>
            <person name="Ezra D."/>
            <person name="Gonzalez J."/>
            <person name="Henrissat B."/>
            <person name="Kuo A."/>
            <person name="Liang C."/>
            <person name="Lipzen A."/>
            <person name="Lutzoni F."/>
            <person name="Magnuson J."/>
            <person name="Mondo S."/>
            <person name="Nolan M."/>
            <person name="Ohm R."/>
            <person name="Pangilinan J."/>
            <person name="Park H.-J."/>
            <person name="Ramirez L."/>
            <person name="Alfaro M."/>
            <person name="Sun H."/>
            <person name="Tritt A."/>
            <person name="Yoshinaga Y."/>
            <person name="Zwiers L.-H."/>
            <person name="Turgeon B."/>
            <person name="Goodwin S."/>
            <person name="Spatafora J."/>
            <person name="Crous P."/>
            <person name="Grigoriev I."/>
        </authorList>
    </citation>
    <scope>NUCLEOTIDE SEQUENCE</scope>
    <source>
        <strain evidence="2">CBS 690.94</strain>
    </source>
</reference>
<name>A0A9P4U5L2_9PLEO</name>
<evidence type="ECO:0000313" key="2">
    <source>
        <dbReference type="EMBL" id="KAF2437826.1"/>
    </source>
</evidence>
<proteinExistence type="predicted"/>
<dbReference type="EMBL" id="MU001514">
    <property type="protein sequence ID" value="KAF2437826.1"/>
    <property type="molecule type" value="Genomic_DNA"/>
</dbReference>
<organism evidence="2 3">
    <name type="scientific">Karstenula rhodostoma CBS 690.94</name>
    <dbReference type="NCBI Taxonomy" id="1392251"/>
    <lineage>
        <taxon>Eukaryota</taxon>
        <taxon>Fungi</taxon>
        <taxon>Dikarya</taxon>
        <taxon>Ascomycota</taxon>
        <taxon>Pezizomycotina</taxon>
        <taxon>Dothideomycetes</taxon>
        <taxon>Pleosporomycetidae</taxon>
        <taxon>Pleosporales</taxon>
        <taxon>Massarineae</taxon>
        <taxon>Didymosphaeriaceae</taxon>
        <taxon>Karstenula</taxon>
    </lineage>
</organism>
<sequence length="72" mass="7411">MSISTASLVARGEVNTRAPPSGPAQTQPTPTNAKKDRGLPSFQVARGERGISLICRMPCRPPSGMSAGLSCG</sequence>
<dbReference type="Proteomes" id="UP000799764">
    <property type="component" value="Unassembled WGS sequence"/>
</dbReference>